<reference evidence="2 3" key="1">
    <citation type="journal article" date="2007" name="Nat. Biotechnol.">
        <title>Complete genome sequence of the myxobacterium Sorangium cellulosum.</title>
        <authorList>
            <person name="Schneiker S."/>
            <person name="Perlova O."/>
            <person name="Kaiser O."/>
            <person name="Gerth K."/>
            <person name="Alici A."/>
            <person name="Altmeyer M.O."/>
            <person name="Bartels D."/>
            <person name="Bekel T."/>
            <person name="Beyer S."/>
            <person name="Bode E."/>
            <person name="Bode H.B."/>
            <person name="Bolten C.J."/>
            <person name="Choudhuri J.V."/>
            <person name="Doss S."/>
            <person name="Elnakady Y.A."/>
            <person name="Frank B."/>
            <person name="Gaigalat L."/>
            <person name="Goesmann A."/>
            <person name="Groeger C."/>
            <person name="Gross F."/>
            <person name="Jelsbak L."/>
            <person name="Jelsbak L."/>
            <person name="Kalinowski J."/>
            <person name="Kegler C."/>
            <person name="Knauber T."/>
            <person name="Konietzny S."/>
            <person name="Kopp M."/>
            <person name="Krause L."/>
            <person name="Krug D."/>
            <person name="Linke B."/>
            <person name="Mahmud T."/>
            <person name="Martinez-Arias R."/>
            <person name="McHardy A.C."/>
            <person name="Merai M."/>
            <person name="Meyer F."/>
            <person name="Mormann S."/>
            <person name="Munoz-Dorado J."/>
            <person name="Perez J."/>
            <person name="Pradella S."/>
            <person name="Rachid S."/>
            <person name="Raddatz G."/>
            <person name="Rosenau F."/>
            <person name="Rueckert C."/>
            <person name="Sasse F."/>
            <person name="Scharfe M."/>
            <person name="Schuster S.C."/>
            <person name="Suen G."/>
            <person name="Treuner-Lange A."/>
            <person name="Velicer G.J."/>
            <person name="Vorholter F.-J."/>
            <person name="Weissman K.J."/>
            <person name="Welch R.D."/>
            <person name="Wenzel S.C."/>
            <person name="Whitworth D.E."/>
            <person name="Wilhelm S."/>
            <person name="Wittmann C."/>
            <person name="Bloecker H."/>
            <person name="Puehler A."/>
            <person name="Mueller R."/>
        </authorList>
    </citation>
    <scope>NUCLEOTIDE SEQUENCE [LARGE SCALE GENOMIC DNA]</scope>
    <source>
        <strain evidence="3">So ce56</strain>
    </source>
</reference>
<dbReference type="STRING" id="448385.sce5301"/>
<dbReference type="EMBL" id="AM746676">
    <property type="protein sequence ID" value="CAN95464.1"/>
    <property type="molecule type" value="Genomic_DNA"/>
</dbReference>
<organism evidence="2 3">
    <name type="scientific">Sorangium cellulosum (strain So ce56)</name>
    <name type="common">Polyangium cellulosum (strain So ce56)</name>
    <dbReference type="NCBI Taxonomy" id="448385"/>
    <lineage>
        <taxon>Bacteria</taxon>
        <taxon>Pseudomonadati</taxon>
        <taxon>Myxococcota</taxon>
        <taxon>Polyangia</taxon>
        <taxon>Polyangiales</taxon>
        <taxon>Polyangiaceae</taxon>
        <taxon>Sorangium</taxon>
    </lineage>
</organism>
<dbReference type="Proteomes" id="UP000002139">
    <property type="component" value="Chromosome"/>
</dbReference>
<accession>A9FWZ3</accession>
<dbReference type="AlphaFoldDB" id="A9FWZ3"/>
<dbReference type="KEGG" id="scl:sce5301"/>
<sequence>MKNFNSAAGKTHVQVPAWKNLVLLDPARLQLGVADLDPLSTFCRAASGPRPRGREALEARLCGRSPSRRRANRGHRSPGEA</sequence>
<keyword evidence="3" id="KW-1185">Reference proteome</keyword>
<feature type="region of interest" description="Disordered" evidence="1">
    <location>
        <begin position="44"/>
        <end position="81"/>
    </location>
</feature>
<evidence type="ECO:0000313" key="3">
    <source>
        <dbReference type="Proteomes" id="UP000002139"/>
    </source>
</evidence>
<feature type="compositionally biased region" description="Basic residues" evidence="1">
    <location>
        <begin position="66"/>
        <end position="81"/>
    </location>
</feature>
<proteinExistence type="predicted"/>
<evidence type="ECO:0000256" key="1">
    <source>
        <dbReference type="SAM" id="MobiDB-lite"/>
    </source>
</evidence>
<name>A9FWZ3_SORC5</name>
<gene>
    <name evidence="2" type="ordered locus">sce5301</name>
</gene>
<protein>
    <submittedName>
        <fullName evidence="2">Uncharacterized protein</fullName>
    </submittedName>
</protein>
<evidence type="ECO:0000313" key="2">
    <source>
        <dbReference type="EMBL" id="CAN95464.1"/>
    </source>
</evidence>
<dbReference type="HOGENOM" id="CLU_2572044_0_0_7"/>